<dbReference type="GO" id="GO:0019251">
    <property type="term" value="P:anaerobic cobalamin biosynthetic process"/>
    <property type="evidence" value="ECO:0007669"/>
    <property type="project" value="InterPro"/>
</dbReference>
<keyword evidence="2" id="KW-1185">Reference proteome</keyword>
<dbReference type="RefSeq" id="WP_073375245.1">
    <property type="nucleotide sequence ID" value="NZ_FQXS01000008.1"/>
</dbReference>
<dbReference type="OrthoDB" id="9770331at2"/>
<dbReference type="AlphaFoldDB" id="A0A1M5VLF8"/>
<reference evidence="1 2" key="1">
    <citation type="submission" date="2016-11" db="EMBL/GenBank/DDBJ databases">
        <authorList>
            <person name="Jaros S."/>
            <person name="Januszkiewicz K."/>
            <person name="Wedrychowicz H."/>
        </authorList>
    </citation>
    <scope>NUCLEOTIDE SEQUENCE [LARGE SCALE GENOMIC DNA]</scope>
    <source>
        <strain evidence="1 2">DSM 9705</strain>
    </source>
</reference>
<dbReference type="Gene3D" id="3.40.50.1400">
    <property type="match status" value="2"/>
</dbReference>
<sequence length="258" mass="28309">MKKYIILTAFGASESAQKTYHFLGAHFSSRFPDARLLWSISAPSGARPTSGRATGQDDELAKVLADLPADVQTRCIVQSLHLTPGLEFHRSVRAVQAHRTGTAIGMPLLSSQEDFHRLVDLLSPLLPNSSDRGVLLIGHGTTHPSWTTLPVLEHLLRGSTRSQVFLAVLQHFPDSSMVIDRMAASGVRHWLVIPLLLSTGIHFWRDIAGPGPHSWSSRLQQHGLSPVFHEEGLGTLPGIAEMFGDHIQTAFDRTIDQT</sequence>
<proteinExistence type="predicted"/>
<evidence type="ECO:0000313" key="1">
    <source>
        <dbReference type="EMBL" id="SHH75743.1"/>
    </source>
</evidence>
<protein>
    <submittedName>
        <fullName evidence="1">Sirohydrochlorin cobaltochelatase</fullName>
    </submittedName>
</protein>
<dbReference type="GO" id="GO:0016852">
    <property type="term" value="F:sirohydrochlorin cobaltochelatase activity"/>
    <property type="evidence" value="ECO:0007669"/>
    <property type="project" value="InterPro"/>
</dbReference>
<evidence type="ECO:0000313" key="2">
    <source>
        <dbReference type="Proteomes" id="UP000184139"/>
    </source>
</evidence>
<dbReference type="Pfam" id="PF06180">
    <property type="entry name" value="CbiK"/>
    <property type="match status" value="1"/>
</dbReference>
<accession>A0A1M5VLF8</accession>
<dbReference type="InterPro" id="IPR010388">
    <property type="entry name" value="Anaerobic_Co-chelatase"/>
</dbReference>
<dbReference type="STRING" id="1121409.SAMN02745124_01765"/>
<gene>
    <name evidence="1" type="ORF">SAMN02745124_01765</name>
</gene>
<organism evidence="1 2">
    <name type="scientific">Desulfofustis glycolicus DSM 9705</name>
    <dbReference type="NCBI Taxonomy" id="1121409"/>
    <lineage>
        <taxon>Bacteria</taxon>
        <taxon>Pseudomonadati</taxon>
        <taxon>Thermodesulfobacteriota</taxon>
        <taxon>Desulfobulbia</taxon>
        <taxon>Desulfobulbales</taxon>
        <taxon>Desulfocapsaceae</taxon>
        <taxon>Desulfofustis</taxon>
    </lineage>
</organism>
<dbReference type="Proteomes" id="UP000184139">
    <property type="component" value="Unassembled WGS sequence"/>
</dbReference>
<dbReference type="EMBL" id="FQXS01000008">
    <property type="protein sequence ID" value="SHH75743.1"/>
    <property type="molecule type" value="Genomic_DNA"/>
</dbReference>
<dbReference type="SUPFAM" id="SSF53800">
    <property type="entry name" value="Chelatase"/>
    <property type="match status" value="1"/>
</dbReference>
<name>A0A1M5VLF8_9BACT</name>